<dbReference type="EMBL" id="CP023067">
    <property type="protein sequence ID" value="ASY61612.1"/>
    <property type="molecule type" value="Genomic_DNA"/>
</dbReference>
<keyword evidence="2" id="KW-1185">Reference proteome</keyword>
<name>A0A249P7A7_9HYPH</name>
<proteinExistence type="predicted"/>
<gene>
    <name evidence="1" type="ORF">SJ05684_c01420</name>
</gene>
<evidence type="ECO:0000313" key="1">
    <source>
        <dbReference type="EMBL" id="ASY61612.1"/>
    </source>
</evidence>
<evidence type="ECO:0000313" key="2">
    <source>
        <dbReference type="Proteomes" id="UP000217211"/>
    </source>
</evidence>
<dbReference type="KEGG" id="esj:SJ05684_c01420"/>
<organism evidence="1 2">
    <name type="scientific">Sinorhizobium sojae CCBAU 05684</name>
    <dbReference type="NCBI Taxonomy" id="716928"/>
    <lineage>
        <taxon>Bacteria</taxon>
        <taxon>Pseudomonadati</taxon>
        <taxon>Pseudomonadota</taxon>
        <taxon>Alphaproteobacteria</taxon>
        <taxon>Hyphomicrobiales</taxon>
        <taxon>Rhizobiaceae</taxon>
        <taxon>Sinorhizobium/Ensifer group</taxon>
        <taxon>Sinorhizobium</taxon>
    </lineage>
</organism>
<sequence>MPDSCCPCGSVGMMLQNFDVCVNVKNSAMKTFVQRASRTYAS</sequence>
<dbReference type="AlphaFoldDB" id="A0A249P7A7"/>
<dbReference type="Proteomes" id="UP000217211">
    <property type="component" value="Chromosome"/>
</dbReference>
<protein>
    <submittedName>
        <fullName evidence="1">Uncharacterized protein</fullName>
    </submittedName>
</protein>
<accession>A0A249P7A7</accession>
<reference evidence="1 2" key="1">
    <citation type="submission" date="2017-08" db="EMBL/GenBank/DDBJ databases">
        <title>Multipartite genome sequences of Sinorhizobium species nodulating soybeans.</title>
        <authorList>
            <person name="Tian C.F."/>
        </authorList>
    </citation>
    <scope>NUCLEOTIDE SEQUENCE [LARGE SCALE GENOMIC DNA]</scope>
    <source>
        <strain evidence="1 2">CCBAU 05684</strain>
    </source>
</reference>